<name>A0ABD3C8X0_9LAMI</name>
<feature type="region of interest" description="Disordered" evidence="14">
    <location>
        <begin position="701"/>
        <end position="736"/>
    </location>
</feature>
<dbReference type="EMBL" id="JAVIJP010000052">
    <property type="protein sequence ID" value="KAL3625270.1"/>
    <property type="molecule type" value="Genomic_DNA"/>
</dbReference>
<dbReference type="Pfam" id="PF08022">
    <property type="entry name" value="FAD_binding_8"/>
    <property type="match status" value="1"/>
</dbReference>
<feature type="domain" description="FAD-binding FR-type" evidence="17">
    <location>
        <begin position="549"/>
        <end position="670"/>
    </location>
</feature>
<dbReference type="PROSITE" id="PS50222">
    <property type="entry name" value="EF_HAND_2"/>
    <property type="match status" value="1"/>
</dbReference>
<dbReference type="FunFam" id="3.40.50.80:FF:000028">
    <property type="entry name" value="Respiratory burst oxidase protein E"/>
    <property type="match status" value="1"/>
</dbReference>
<keyword evidence="5" id="KW-0285">Flavoprotein</keyword>
<dbReference type="InterPro" id="IPR013121">
    <property type="entry name" value="Fe_red_NAD-bd_6"/>
</dbReference>
<protein>
    <submittedName>
        <fullName evidence="18">Uncharacterized protein</fullName>
    </submittedName>
</protein>
<evidence type="ECO:0000256" key="10">
    <source>
        <dbReference type="ARBA" id="ARBA00022857"/>
    </source>
</evidence>
<feature type="transmembrane region" description="Helical" evidence="15">
    <location>
        <begin position="448"/>
        <end position="471"/>
    </location>
</feature>
<dbReference type="Proteomes" id="UP001632038">
    <property type="component" value="Unassembled WGS sequence"/>
</dbReference>
<keyword evidence="9" id="KW-0106">Calcium</keyword>
<dbReference type="PROSITE" id="PS00018">
    <property type="entry name" value="EF_HAND_1"/>
    <property type="match status" value="1"/>
</dbReference>
<dbReference type="PANTHER" id="PTHR11972:SF44">
    <property type="entry name" value="RESPIRATORY BURST OXIDASE HOMOLOG PROTEIN E"/>
    <property type="match status" value="1"/>
</dbReference>
<evidence type="ECO:0000256" key="1">
    <source>
        <dbReference type="ARBA" id="ARBA00004141"/>
    </source>
</evidence>
<feature type="domain" description="EF-hand" evidence="16">
    <location>
        <begin position="200"/>
        <end position="235"/>
    </location>
</feature>
<dbReference type="InterPro" id="IPR013130">
    <property type="entry name" value="Fe3_Rdtase_TM_dom"/>
</dbReference>
<dbReference type="Pfam" id="PF01794">
    <property type="entry name" value="Ferric_reduct"/>
    <property type="match status" value="1"/>
</dbReference>
<dbReference type="SUPFAM" id="SSF52343">
    <property type="entry name" value="Ferredoxin reductase-like, C-terminal NADP-linked domain"/>
    <property type="match status" value="1"/>
</dbReference>
<evidence type="ECO:0000256" key="13">
    <source>
        <dbReference type="ARBA" id="ARBA00023136"/>
    </source>
</evidence>
<evidence type="ECO:0000256" key="3">
    <source>
        <dbReference type="ARBA" id="ARBA00011407"/>
    </source>
</evidence>
<sequence length="876" mass="99041">MVFTRTASFGSSSSHANEEMVVVTLEVDDNSVVLRSVADHTTINGNSAGGEEGGGFLTRSASAASRLRRIFSWRRTSTEDEHQAAVVSARELMKMKGKMMRNKSSAQRALGGLRFMSRTAGAGESDPGVLWKKVEARFDVLAVDGLLSRQDFGKCIGMVDSEEFAVGVFDALARRRRQKMAVGITKAELHDCWRQISDDSFDARLQIFFDMADINGDGKITRDEVQELILVSACANKLSNLKERAKEYASLIMEELDPDHLGYIELWQLETLLLQRDNYMDYSRPLTAENIKWSQNLHNRIANKIGSILFDNWQRGWIILLWVSVMAGLFTWKFLEYRQKAAFQIMGYCLTTAKGAAETLKLNMALILLPVCRNILTWIRSTKARLLIPFDDNINFHKIIACAIAIGVTVHAGIHLSCDLPRLVRSSPEEFTLVASDFHGEKPTYTSLLTGVVGMTGIGMVVLMMIAFTLATRSFRRNVLKLPPPLNRITGFNAFWYSHHLLTLVYVLLLFHGTFLFLVHEWYLKSTWMYISVPLLLYVAERSLRSRRSEHYAVKILKVSVLPGGVFSLVMAKPNRFKYKSGQYIFLQCPAISSFEWHPFSLTSAPGDNYLSVHIRTVGDWTEELKRVFTEDNSSTSVMGRAKFGAIRNVNQTGLPKLLVDGPYGAPAQDYQNYDVLLLVGLGIGATPFISILKDLLNNTRPEDQTENSSNTETSQSDNSSNSINSSCETSSGKRKQQKTRSAHFYWVTREPGSFEWFKGVMDEIAEMDLKDQIEMHNYLTSVYEESDARSTLITMVQALNHAKHGVDILSGTRVRTHFARPNWREVFNKIAVKHPCSRVGVFYCGMPKLAKELKKLSQELTYKTSTRFEFHKEYF</sequence>
<dbReference type="InterPro" id="IPR000778">
    <property type="entry name" value="Cyt_b245_heavy_chain"/>
</dbReference>
<dbReference type="Pfam" id="PF08030">
    <property type="entry name" value="NAD_binding_6"/>
    <property type="match status" value="1"/>
</dbReference>
<dbReference type="SFLD" id="SFLDG01169">
    <property type="entry name" value="NADPH_oxidase_subgroup_(NOX)"/>
    <property type="match status" value="1"/>
</dbReference>
<evidence type="ECO:0000256" key="2">
    <source>
        <dbReference type="ARBA" id="ARBA00007975"/>
    </source>
</evidence>
<evidence type="ECO:0000256" key="11">
    <source>
        <dbReference type="ARBA" id="ARBA00022989"/>
    </source>
</evidence>
<evidence type="ECO:0000313" key="19">
    <source>
        <dbReference type="Proteomes" id="UP001632038"/>
    </source>
</evidence>
<proteinExistence type="inferred from homology"/>
<accession>A0ABD3C8X0</accession>
<dbReference type="InterPro" id="IPR039261">
    <property type="entry name" value="FNR_nucleotide-bd"/>
</dbReference>
<dbReference type="InterPro" id="IPR013112">
    <property type="entry name" value="FAD-bd_8"/>
</dbReference>
<evidence type="ECO:0000256" key="6">
    <source>
        <dbReference type="ARBA" id="ARBA00022692"/>
    </source>
</evidence>
<keyword evidence="19" id="KW-1185">Reference proteome</keyword>
<feature type="transmembrane region" description="Helical" evidence="15">
    <location>
        <begin position="395"/>
        <end position="414"/>
    </location>
</feature>
<dbReference type="InterPro" id="IPR013623">
    <property type="entry name" value="NADPH_Ox"/>
</dbReference>
<keyword evidence="11 15" id="KW-1133">Transmembrane helix</keyword>
<evidence type="ECO:0000256" key="12">
    <source>
        <dbReference type="ARBA" id="ARBA00023002"/>
    </source>
</evidence>
<feature type="compositionally biased region" description="Low complexity" evidence="14">
    <location>
        <begin position="707"/>
        <end position="731"/>
    </location>
</feature>
<dbReference type="PANTHER" id="PTHR11972">
    <property type="entry name" value="NADPH OXIDASE"/>
    <property type="match status" value="1"/>
</dbReference>
<comment type="caution">
    <text evidence="18">The sequence shown here is derived from an EMBL/GenBank/DDBJ whole genome shotgun (WGS) entry which is preliminary data.</text>
</comment>
<dbReference type="Pfam" id="PF08414">
    <property type="entry name" value="NADPH_Ox"/>
    <property type="match status" value="1"/>
</dbReference>
<comment type="subunit">
    <text evidence="3">Monomer and homodimer.</text>
</comment>
<dbReference type="GO" id="GO:0046872">
    <property type="term" value="F:metal ion binding"/>
    <property type="evidence" value="ECO:0007669"/>
    <property type="project" value="UniProtKB-KW"/>
</dbReference>
<dbReference type="PRINTS" id="PR00466">
    <property type="entry name" value="GP91PHOX"/>
</dbReference>
<evidence type="ECO:0000259" key="17">
    <source>
        <dbReference type="PROSITE" id="PS51384"/>
    </source>
</evidence>
<evidence type="ECO:0000256" key="7">
    <source>
        <dbReference type="ARBA" id="ARBA00022723"/>
    </source>
</evidence>
<keyword evidence="4" id="KW-0575">Peroxidase</keyword>
<dbReference type="CDD" id="cd00051">
    <property type="entry name" value="EFh"/>
    <property type="match status" value="1"/>
</dbReference>
<gene>
    <name evidence="18" type="ORF">CASFOL_030724</name>
</gene>
<keyword evidence="12" id="KW-0560">Oxidoreductase</keyword>
<dbReference type="InterPro" id="IPR002048">
    <property type="entry name" value="EF_hand_dom"/>
</dbReference>
<dbReference type="PROSITE" id="PS51384">
    <property type="entry name" value="FAD_FR"/>
    <property type="match status" value="1"/>
</dbReference>
<keyword evidence="10" id="KW-0521">NADP</keyword>
<dbReference type="InterPro" id="IPR018247">
    <property type="entry name" value="EF_Hand_1_Ca_BS"/>
</dbReference>
<dbReference type="InterPro" id="IPR011992">
    <property type="entry name" value="EF-hand-dom_pair"/>
</dbReference>
<dbReference type="FunFam" id="2.40.30.10:FF:000019">
    <property type="entry name" value="Respiratory burst oxidase homolog A"/>
    <property type="match status" value="1"/>
</dbReference>
<evidence type="ECO:0000256" key="9">
    <source>
        <dbReference type="ARBA" id="ARBA00022837"/>
    </source>
</evidence>
<dbReference type="Gene3D" id="3.40.50.80">
    <property type="entry name" value="Nucleotide-binding domain of ferredoxin-NADP reductase (FNR) module"/>
    <property type="match status" value="1"/>
</dbReference>
<dbReference type="SUPFAM" id="SSF63380">
    <property type="entry name" value="Riboflavin synthase domain-like"/>
    <property type="match status" value="1"/>
</dbReference>
<dbReference type="Gene3D" id="1.10.238.10">
    <property type="entry name" value="EF-hand"/>
    <property type="match status" value="1"/>
</dbReference>
<keyword evidence="8" id="KW-0274">FAD</keyword>
<dbReference type="Gene3D" id="2.40.30.10">
    <property type="entry name" value="Translation factors"/>
    <property type="match status" value="1"/>
</dbReference>
<dbReference type="InterPro" id="IPR050369">
    <property type="entry name" value="RBOH/FRE"/>
</dbReference>
<comment type="subcellular location">
    <subcellularLocation>
        <location evidence="1">Membrane</location>
        <topology evidence="1">Multi-pass membrane protein</topology>
    </subcellularLocation>
</comment>
<keyword evidence="13 15" id="KW-0472">Membrane</keyword>
<dbReference type="CDD" id="cd06186">
    <property type="entry name" value="NOX_Duox_like_FAD_NADP"/>
    <property type="match status" value="1"/>
</dbReference>
<evidence type="ECO:0000259" key="16">
    <source>
        <dbReference type="PROSITE" id="PS50222"/>
    </source>
</evidence>
<evidence type="ECO:0000256" key="4">
    <source>
        <dbReference type="ARBA" id="ARBA00022559"/>
    </source>
</evidence>
<keyword evidence="7" id="KW-0479">Metal-binding</keyword>
<evidence type="ECO:0000256" key="5">
    <source>
        <dbReference type="ARBA" id="ARBA00022630"/>
    </source>
</evidence>
<dbReference type="FunFam" id="1.10.238.10:FF:000049">
    <property type="entry name" value="Respiratory burst oxidase homolog A"/>
    <property type="match status" value="1"/>
</dbReference>
<evidence type="ECO:0000313" key="18">
    <source>
        <dbReference type="EMBL" id="KAL3625270.1"/>
    </source>
</evidence>
<feature type="transmembrane region" description="Helical" evidence="15">
    <location>
        <begin position="317"/>
        <end position="335"/>
    </location>
</feature>
<dbReference type="GO" id="GO:0005886">
    <property type="term" value="C:plasma membrane"/>
    <property type="evidence" value="ECO:0007669"/>
    <property type="project" value="UniProtKB-ARBA"/>
</dbReference>
<dbReference type="InterPro" id="IPR017938">
    <property type="entry name" value="Riboflavin_synthase-like_b-brl"/>
</dbReference>
<evidence type="ECO:0000256" key="15">
    <source>
        <dbReference type="SAM" id="Phobius"/>
    </source>
</evidence>
<keyword evidence="6 15" id="KW-0812">Transmembrane</keyword>
<evidence type="ECO:0000256" key="8">
    <source>
        <dbReference type="ARBA" id="ARBA00022827"/>
    </source>
</evidence>
<dbReference type="GO" id="GO:0004601">
    <property type="term" value="F:peroxidase activity"/>
    <property type="evidence" value="ECO:0007669"/>
    <property type="project" value="UniProtKB-KW"/>
</dbReference>
<evidence type="ECO:0000256" key="14">
    <source>
        <dbReference type="SAM" id="MobiDB-lite"/>
    </source>
</evidence>
<reference evidence="19" key="1">
    <citation type="journal article" date="2024" name="IScience">
        <title>Strigolactones Initiate the Formation of Haustorium-like Structures in Castilleja.</title>
        <authorList>
            <person name="Buerger M."/>
            <person name="Peterson D."/>
            <person name="Chory J."/>
        </authorList>
    </citation>
    <scope>NUCLEOTIDE SEQUENCE [LARGE SCALE GENOMIC DNA]</scope>
</reference>
<dbReference type="SUPFAM" id="SSF47473">
    <property type="entry name" value="EF-hand"/>
    <property type="match status" value="1"/>
</dbReference>
<dbReference type="AlphaFoldDB" id="A0ABD3C8X0"/>
<organism evidence="18 19">
    <name type="scientific">Castilleja foliolosa</name>
    <dbReference type="NCBI Taxonomy" id="1961234"/>
    <lineage>
        <taxon>Eukaryota</taxon>
        <taxon>Viridiplantae</taxon>
        <taxon>Streptophyta</taxon>
        <taxon>Embryophyta</taxon>
        <taxon>Tracheophyta</taxon>
        <taxon>Spermatophyta</taxon>
        <taxon>Magnoliopsida</taxon>
        <taxon>eudicotyledons</taxon>
        <taxon>Gunneridae</taxon>
        <taxon>Pentapetalae</taxon>
        <taxon>asterids</taxon>
        <taxon>lamiids</taxon>
        <taxon>Lamiales</taxon>
        <taxon>Orobanchaceae</taxon>
        <taxon>Pedicularideae</taxon>
        <taxon>Castillejinae</taxon>
        <taxon>Castilleja</taxon>
    </lineage>
</organism>
<comment type="similarity">
    <text evidence="2">Belongs to the RBOH (TC 5.B.1.3) family.</text>
</comment>
<dbReference type="InterPro" id="IPR017927">
    <property type="entry name" value="FAD-bd_FR_type"/>
</dbReference>
<feature type="transmembrane region" description="Helical" evidence="15">
    <location>
        <begin position="492"/>
        <end position="516"/>
    </location>
</feature>